<dbReference type="EMBL" id="CAMXCT010000713">
    <property type="protein sequence ID" value="CAI3982426.1"/>
    <property type="molecule type" value="Genomic_DNA"/>
</dbReference>
<dbReference type="EMBL" id="CAMXCT020000713">
    <property type="protein sequence ID" value="CAL1135801.1"/>
    <property type="molecule type" value="Genomic_DNA"/>
</dbReference>
<reference evidence="3" key="2">
    <citation type="submission" date="2024-04" db="EMBL/GenBank/DDBJ databases">
        <authorList>
            <person name="Chen Y."/>
            <person name="Shah S."/>
            <person name="Dougan E. K."/>
            <person name="Thang M."/>
            <person name="Chan C."/>
        </authorList>
    </citation>
    <scope>NUCLEOTIDE SEQUENCE [LARGE SCALE GENOMIC DNA]</scope>
</reference>
<evidence type="ECO:0000313" key="3">
    <source>
        <dbReference type="EMBL" id="CAL1135801.1"/>
    </source>
</evidence>
<reference evidence="2" key="1">
    <citation type="submission" date="2022-10" db="EMBL/GenBank/DDBJ databases">
        <authorList>
            <person name="Chen Y."/>
            <person name="Dougan E. K."/>
            <person name="Chan C."/>
            <person name="Rhodes N."/>
            <person name="Thang M."/>
        </authorList>
    </citation>
    <scope>NUCLEOTIDE SEQUENCE</scope>
</reference>
<accession>A0A9P1BZS2</accession>
<dbReference type="Proteomes" id="UP001152797">
    <property type="component" value="Unassembled WGS sequence"/>
</dbReference>
<dbReference type="EMBL" id="CAMXCT030000713">
    <property type="protein sequence ID" value="CAL4769738.1"/>
    <property type="molecule type" value="Genomic_DNA"/>
</dbReference>
<evidence type="ECO:0000313" key="2">
    <source>
        <dbReference type="EMBL" id="CAI3982426.1"/>
    </source>
</evidence>
<comment type="caution">
    <text evidence="2">The sequence shown here is derived from an EMBL/GenBank/DDBJ whole genome shotgun (WGS) entry which is preliminary data.</text>
</comment>
<proteinExistence type="predicted"/>
<sequence length="240" mass="24913">MPVLPAPVTTLTDSDNDGTEGAAKAKTRCKGKAKAKDLVPTSKSKVLRRPAASCEESTAAPPTADEKAEDPAPKAKTKAKGAMKRPAASFEASEAAAKKAKVQVFCYRKLNTWAIKIDGKQVLSVGGKNFPFEKAKEIADICHGHLNSGDDVKTVKDMAAQLMTAARESLAGTEAAPGPETGVASGAGGAAAAAAKSEPAERVESEEVAATEEPNVDDSHDQQEGGEEEKKENDPSLDVD</sequence>
<dbReference type="AlphaFoldDB" id="A0A9P1BZS2"/>
<evidence type="ECO:0000256" key="1">
    <source>
        <dbReference type="SAM" id="MobiDB-lite"/>
    </source>
</evidence>
<protein>
    <submittedName>
        <fullName evidence="2">Uncharacterized protein</fullName>
    </submittedName>
</protein>
<feature type="compositionally biased region" description="Acidic residues" evidence="1">
    <location>
        <begin position="206"/>
        <end position="216"/>
    </location>
</feature>
<feature type="compositionally biased region" description="Basic and acidic residues" evidence="1">
    <location>
        <begin position="217"/>
        <end position="234"/>
    </location>
</feature>
<keyword evidence="4" id="KW-1185">Reference proteome</keyword>
<name>A0A9P1BZS2_9DINO</name>
<gene>
    <name evidence="2" type="ORF">C1SCF055_LOCUS10121</name>
</gene>
<feature type="compositionally biased region" description="Basic and acidic residues" evidence="1">
    <location>
        <begin position="64"/>
        <end position="73"/>
    </location>
</feature>
<organism evidence="2">
    <name type="scientific">Cladocopium goreaui</name>
    <dbReference type="NCBI Taxonomy" id="2562237"/>
    <lineage>
        <taxon>Eukaryota</taxon>
        <taxon>Sar</taxon>
        <taxon>Alveolata</taxon>
        <taxon>Dinophyceae</taxon>
        <taxon>Suessiales</taxon>
        <taxon>Symbiodiniaceae</taxon>
        <taxon>Cladocopium</taxon>
    </lineage>
</organism>
<feature type="region of interest" description="Disordered" evidence="1">
    <location>
        <begin position="169"/>
        <end position="240"/>
    </location>
</feature>
<feature type="region of interest" description="Disordered" evidence="1">
    <location>
        <begin position="1"/>
        <end position="85"/>
    </location>
</feature>
<evidence type="ECO:0000313" key="4">
    <source>
        <dbReference type="Proteomes" id="UP001152797"/>
    </source>
</evidence>